<reference evidence="7 8" key="1">
    <citation type="submission" date="2017-04" db="EMBL/GenBank/DDBJ databases">
        <authorList>
            <person name="Afonso C.L."/>
            <person name="Miller P.J."/>
            <person name="Scott M.A."/>
            <person name="Spackman E."/>
            <person name="Goraichik I."/>
            <person name="Dimitrov K.M."/>
            <person name="Suarez D.L."/>
            <person name="Swayne D.E."/>
        </authorList>
    </citation>
    <scope>NUCLEOTIDE SEQUENCE [LARGE SCALE GENOMIC DNA]</scope>
</reference>
<dbReference type="AlphaFoldDB" id="A0A1X7QX78"/>
<dbReference type="GO" id="GO:0006487">
    <property type="term" value="P:protein N-linked glycosylation"/>
    <property type="evidence" value="ECO:0007669"/>
    <property type="project" value="UniProtKB-UniRule"/>
</dbReference>
<sequence>MGYETIYNEFHSNEQVQAFIPLAQQPRYGILATILCLIFLFGAVMTACSKRSIIPKFIIFTFLSVIGSVLFGIAAIFVSDALGVYV</sequence>
<dbReference type="Pfam" id="PF05251">
    <property type="entry name" value="Ost5"/>
    <property type="match status" value="1"/>
</dbReference>
<dbReference type="Proteomes" id="UP000196158">
    <property type="component" value="Unassembled WGS sequence"/>
</dbReference>
<evidence type="ECO:0000313" key="7">
    <source>
        <dbReference type="EMBL" id="SMN18055.1"/>
    </source>
</evidence>
<comment type="function">
    <text evidence="6">Subunit of the oligosaccharyl transferase (OST) complex that catalyzes the initial transfer of a defined glycan (Glc(3)Man(9)GlcNAc(2) in eukaryotes) from the lipid carrier dolichol-pyrophosphate to an asparagine residue within an Asn-X-Ser/Thr consensus motif in nascent polypeptide chains, the first step in protein N-glycosylation. N-glycosylation occurs cotranslationally and the complex associates with the Sec61 complex at the channel-forming translocon complex that mediates protein translocation across the endoplasmic reticulum (ER). All subunits are required for a maximal enzyme activity.</text>
</comment>
<feature type="transmembrane region" description="Helical" evidence="6">
    <location>
        <begin position="57"/>
        <end position="78"/>
    </location>
</feature>
<evidence type="ECO:0000313" key="8">
    <source>
        <dbReference type="Proteomes" id="UP000196158"/>
    </source>
</evidence>
<feature type="transmembrane region" description="Helical" evidence="6">
    <location>
        <begin position="28"/>
        <end position="45"/>
    </location>
</feature>
<keyword evidence="8" id="KW-1185">Reference proteome</keyword>
<dbReference type="EMBL" id="FXLY01000002">
    <property type="protein sequence ID" value="SMN18055.1"/>
    <property type="molecule type" value="Genomic_DNA"/>
</dbReference>
<dbReference type="GO" id="GO:0008250">
    <property type="term" value="C:oligosaccharyltransferase complex"/>
    <property type="evidence" value="ECO:0007669"/>
    <property type="project" value="UniProtKB-UniRule"/>
</dbReference>
<evidence type="ECO:0000256" key="3">
    <source>
        <dbReference type="ARBA" id="ARBA00022692"/>
    </source>
</evidence>
<evidence type="ECO:0000256" key="1">
    <source>
        <dbReference type="ARBA" id="ARBA00004141"/>
    </source>
</evidence>
<dbReference type="OrthoDB" id="4047914at2759"/>
<evidence type="ECO:0000256" key="4">
    <source>
        <dbReference type="ARBA" id="ARBA00022989"/>
    </source>
</evidence>
<keyword evidence="3 6" id="KW-0812">Transmembrane</keyword>
<protein>
    <recommendedName>
        <fullName evidence="6">Dolichyl-diphosphooligosaccharide-protein glycosyltransferase subunit OST5</fullName>
    </recommendedName>
</protein>
<proteinExistence type="inferred from homology"/>
<comment type="subcellular location">
    <subcellularLocation>
        <location evidence="1 6">Membrane</location>
        <topology evidence="1 6">Multi-pass membrane protein</topology>
    </subcellularLocation>
</comment>
<evidence type="ECO:0000256" key="6">
    <source>
        <dbReference type="RuleBase" id="RU367008"/>
    </source>
</evidence>
<keyword evidence="4 6" id="KW-1133">Transmembrane helix</keyword>
<organism evidence="7 8">
    <name type="scientific">Maudiozyma saulgeensis</name>
    <dbReference type="NCBI Taxonomy" id="1789683"/>
    <lineage>
        <taxon>Eukaryota</taxon>
        <taxon>Fungi</taxon>
        <taxon>Dikarya</taxon>
        <taxon>Ascomycota</taxon>
        <taxon>Saccharomycotina</taxon>
        <taxon>Saccharomycetes</taxon>
        <taxon>Saccharomycetales</taxon>
        <taxon>Saccharomycetaceae</taxon>
        <taxon>Maudiozyma</taxon>
    </lineage>
</organism>
<accession>A0A1X7QX78</accession>
<keyword evidence="5 6" id="KW-0472">Membrane</keyword>
<evidence type="ECO:0000256" key="2">
    <source>
        <dbReference type="ARBA" id="ARBA00009825"/>
    </source>
</evidence>
<evidence type="ECO:0000256" key="5">
    <source>
        <dbReference type="ARBA" id="ARBA00023136"/>
    </source>
</evidence>
<dbReference type="InterPro" id="IPR007915">
    <property type="entry name" value="TMEM258/Ost5"/>
</dbReference>
<comment type="similarity">
    <text evidence="2 6">Belongs to the OST5 family.</text>
</comment>
<dbReference type="GO" id="GO:0016740">
    <property type="term" value="F:transferase activity"/>
    <property type="evidence" value="ECO:0007669"/>
    <property type="project" value="UniProtKB-KW"/>
</dbReference>
<comment type="subunit">
    <text evidence="6">Component of the oligosaccharyltransferase (OST) complex.</text>
</comment>
<keyword evidence="7" id="KW-0808">Transferase</keyword>
<gene>
    <name evidence="7" type="ORF">KASA_0Q04631G</name>
</gene>
<name>A0A1X7QX78_9SACH</name>